<dbReference type="GeneID" id="25567031"/>
<comment type="subcellular location">
    <subcellularLocation>
        <location evidence="1">Nucleus</location>
    </subcellularLocation>
</comment>
<organism evidence="7 8">
    <name type="scientific">Thecamonas trahens ATCC 50062</name>
    <dbReference type="NCBI Taxonomy" id="461836"/>
    <lineage>
        <taxon>Eukaryota</taxon>
        <taxon>Apusozoa</taxon>
        <taxon>Apusomonadida</taxon>
        <taxon>Apusomonadidae</taxon>
        <taxon>Thecamonas</taxon>
    </lineage>
</organism>
<evidence type="ECO:0000256" key="4">
    <source>
        <dbReference type="ARBA" id="ARBA00023242"/>
    </source>
</evidence>
<proteinExistence type="inferred from homology"/>
<gene>
    <name evidence="7" type="ORF">AMSG_08311</name>
</gene>
<dbReference type="EMBL" id="GL349472">
    <property type="protein sequence ID" value="KNC52341.1"/>
    <property type="molecule type" value="Genomic_DNA"/>
</dbReference>
<evidence type="ECO:0000259" key="5">
    <source>
        <dbReference type="Pfam" id="PF05916"/>
    </source>
</evidence>
<dbReference type="InterPro" id="IPR038437">
    <property type="entry name" value="GINS_Psf3_sf"/>
</dbReference>
<dbReference type="Pfam" id="PF05916">
    <property type="entry name" value="Sld5"/>
    <property type="match status" value="1"/>
</dbReference>
<dbReference type="OrthoDB" id="10251744at2759"/>
<dbReference type="AlphaFoldDB" id="A0A0L0DJQ1"/>
<reference evidence="7 8" key="1">
    <citation type="submission" date="2010-05" db="EMBL/GenBank/DDBJ databases">
        <title>The Genome Sequence of Thecamonas trahens ATCC 50062.</title>
        <authorList>
            <consortium name="The Broad Institute Genome Sequencing Platform"/>
            <person name="Russ C."/>
            <person name="Cuomo C."/>
            <person name="Shea T."/>
            <person name="Young S.K."/>
            <person name="Zeng Q."/>
            <person name="Koehrsen M."/>
            <person name="Haas B."/>
            <person name="Borodovsky M."/>
            <person name="Guigo R."/>
            <person name="Alvarado L."/>
            <person name="Berlin A."/>
            <person name="Bochicchio J."/>
            <person name="Borenstein D."/>
            <person name="Chapman S."/>
            <person name="Chen Z."/>
            <person name="Freedman E."/>
            <person name="Gellesch M."/>
            <person name="Goldberg J."/>
            <person name="Griggs A."/>
            <person name="Gujja S."/>
            <person name="Heilman E."/>
            <person name="Heiman D."/>
            <person name="Hepburn T."/>
            <person name="Howarth C."/>
            <person name="Jen D."/>
            <person name="Larson L."/>
            <person name="Mehta T."/>
            <person name="Park D."/>
            <person name="Pearson M."/>
            <person name="Roberts A."/>
            <person name="Saif S."/>
            <person name="Shenoy N."/>
            <person name="Sisk P."/>
            <person name="Stolte C."/>
            <person name="Sykes S."/>
            <person name="Thomson T."/>
            <person name="Walk T."/>
            <person name="White J."/>
            <person name="Yandava C."/>
            <person name="Burger G."/>
            <person name="Gray M.W."/>
            <person name="Holland P.W.H."/>
            <person name="King N."/>
            <person name="Lang F.B.F."/>
            <person name="Roger A.J."/>
            <person name="Ruiz-Trillo I."/>
            <person name="Lander E."/>
            <person name="Nusbaum C."/>
        </authorList>
    </citation>
    <scope>NUCLEOTIDE SEQUENCE [LARGE SCALE GENOMIC DNA]</scope>
    <source>
        <strain evidence="7 8">ATCC 50062</strain>
    </source>
</reference>
<protein>
    <submittedName>
        <fullName evidence="7">DNA replication complex GINS protein PSF3</fullName>
    </submittedName>
</protein>
<evidence type="ECO:0000313" key="7">
    <source>
        <dbReference type="EMBL" id="KNC52341.1"/>
    </source>
</evidence>
<feature type="domain" description="GINS subunit" evidence="5">
    <location>
        <begin position="78"/>
        <end position="162"/>
    </location>
</feature>
<dbReference type="GO" id="GO:1902975">
    <property type="term" value="P:mitotic DNA replication initiation"/>
    <property type="evidence" value="ECO:0007669"/>
    <property type="project" value="TreeGrafter"/>
</dbReference>
<dbReference type="RefSeq" id="XP_013755391.1">
    <property type="nucleotide sequence ID" value="XM_013899937.1"/>
</dbReference>
<dbReference type="CDD" id="cd11713">
    <property type="entry name" value="GINS_A_psf3"/>
    <property type="match status" value="1"/>
</dbReference>
<sequence length="190" mass="21137">MAYYDIDAILLDDQIVPAHFNTAAMDLGVLDPSTPSPHIDQGTETDIPLWLALSLAKRSIVTLRSPSFFGESFQAHLLADAQVLNIHDKCPFFYELGVKLAKLTGNWALPAVLKKAFHTRYLRIVDTSINLGAADYSEHIRKLTTAERNLFHLGHAAAAEVLRYKTRDTDRLAASAVVTRKRRRAALGKK</sequence>
<dbReference type="InterPro" id="IPR021151">
    <property type="entry name" value="GINS_A"/>
</dbReference>
<accession>A0A0L0DJQ1</accession>
<dbReference type="PANTHER" id="PTHR22768:SF0">
    <property type="entry name" value="DNA REPLICATION COMPLEX GINS PROTEIN PSF3"/>
    <property type="match status" value="1"/>
</dbReference>
<keyword evidence="4" id="KW-0539">Nucleus</keyword>
<dbReference type="InterPro" id="IPR055221">
    <property type="entry name" value="PSF3_N"/>
</dbReference>
<name>A0A0L0DJQ1_THETB</name>
<feature type="domain" description="DNA replication complex GINS protein PSF3 N-terminal" evidence="6">
    <location>
        <begin position="4"/>
        <end position="56"/>
    </location>
</feature>
<dbReference type="SUPFAM" id="SSF160059">
    <property type="entry name" value="PriA/YqbF domain"/>
    <property type="match status" value="1"/>
</dbReference>
<dbReference type="InterPro" id="IPR010492">
    <property type="entry name" value="GINS_Psf3"/>
</dbReference>
<keyword evidence="8" id="KW-1185">Reference proteome</keyword>
<evidence type="ECO:0000256" key="3">
    <source>
        <dbReference type="ARBA" id="ARBA00022705"/>
    </source>
</evidence>
<dbReference type="Gene3D" id="1.20.58.2050">
    <property type="match status" value="1"/>
</dbReference>
<dbReference type="PANTHER" id="PTHR22768">
    <property type="entry name" value="DNA REPLICATION COMPLEX GINS PROTEIN PSF3"/>
    <property type="match status" value="1"/>
</dbReference>
<dbReference type="CDD" id="cd21693">
    <property type="entry name" value="GINS_B_Psf3"/>
    <property type="match status" value="1"/>
</dbReference>
<dbReference type="SUPFAM" id="SSF158573">
    <property type="entry name" value="GINS helical bundle-like"/>
    <property type="match status" value="1"/>
</dbReference>
<dbReference type="Pfam" id="PF22466">
    <property type="entry name" value="PSF3_N"/>
    <property type="match status" value="1"/>
</dbReference>
<keyword evidence="3" id="KW-0235">DNA replication</keyword>
<evidence type="ECO:0000256" key="1">
    <source>
        <dbReference type="ARBA" id="ARBA00004123"/>
    </source>
</evidence>
<dbReference type="GO" id="GO:0000811">
    <property type="term" value="C:GINS complex"/>
    <property type="evidence" value="ECO:0007669"/>
    <property type="project" value="TreeGrafter"/>
</dbReference>
<dbReference type="InterPro" id="IPR036224">
    <property type="entry name" value="GINS_bundle-like_dom_sf"/>
</dbReference>
<dbReference type="eggNOG" id="KOG1106">
    <property type="taxonomic scope" value="Eukaryota"/>
</dbReference>
<dbReference type="Proteomes" id="UP000054408">
    <property type="component" value="Unassembled WGS sequence"/>
</dbReference>
<evidence type="ECO:0000256" key="2">
    <source>
        <dbReference type="ARBA" id="ARBA00006343"/>
    </source>
</evidence>
<dbReference type="STRING" id="461836.A0A0L0DJQ1"/>
<evidence type="ECO:0000313" key="8">
    <source>
        <dbReference type="Proteomes" id="UP000054408"/>
    </source>
</evidence>
<evidence type="ECO:0000259" key="6">
    <source>
        <dbReference type="Pfam" id="PF22466"/>
    </source>
</evidence>
<dbReference type="OMA" id="IYKEGWR"/>
<comment type="similarity">
    <text evidence="2">Belongs to the GINS3/PSF3 family.</text>
</comment>